<organism evidence="1 2">
    <name type="scientific">Adineta steineri</name>
    <dbReference type="NCBI Taxonomy" id="433720"/>
    <lineage>
        <taxon>Eukaryota</taxon>
        <taxon>Metazoa</taxon>
        <taxon>Spiralia</taxon>
        <taxon>Gnathifera</taxon>
        <taxon>Rotifera</taxon>
        <taxon>Eurotatoria</taxon>
        <taxon>Bdelloidea</taxon>
        <taxon>Adinetida</taxon>
        <taxon>Adinetidae</taxon>
        <taxon>Adineta</taxon>
    </lineage>
</organism>
<evidence type="ECO:0000313" key="1">
    <source>
        <dbReference type="EMBL" id="CAF4452928.1"/>
    </source>
</evidence>
<dbReference type="EMBL" id="CAJOAY010035725">
    <property type="protein sequence ID" value="CAF4452928.1"/>
    <property type="molecule type" value="Genomic_DNA"/>
</dbReference>
<comment type="caution">
    <text evidence="1">The sequence shown here is derived from an EMBL/GenBank/DDBJ whole genome shotgun (WGS) entry which is preliminary data.</text>
</comment>
<evidence type="ECO:0000313" key="2">
    <source>
        <dbReference type="Proteomes" id="UP000663881"/>
    </source>
</evidence>
<dbReference type="Proteomes" id="UP000663881">
    <property type="component" value="Unassembled WGS sequence"/>
</dbReference>
<sequence>LSHSENFVAHTSVQEVFDIVWCGDVSSKIKGKSFNRMLSVPSSFDDATNKIPVQENKNLLKYFLTIKKKLYRPQIKYQ</sequence>
<protein>
    <submittedName>
        <fullName evidence="1">Uncharacterized protein</fullName>
    </submittedName>
</protein>
<accession>A0A820SHF4</accession>
<name>A0A820SHF4_9BILA</name>
<proteinExistence type="predicted"/>
<feature type="non-terminal residue" evidence="1">
    <location>
        <position position="78"/>
    </location>
</feature>
<feature type="non-terminal residue" evidence="1">
    <location>
        <position position="1"/>
    </location>
</feature>
<gene>
    <name evidence="1" type="ORF">OKA104_LOCUS54262</name>
</gene>
<reference evidence="1" key="1">
    <citation type="submission" date="2021-02" db="EMBL/GenBank/DDBJ databases">
        <authorList>
            <person name="Nowell W R."/>
        </authorList>
    </citation>
    <scope>NUCLEOTIDE SEQUENCE</scope>
</reference>
<dbReference type="AlphaFoldDB" id="A0A820SHF4"/>